<keyword evidence="3" id="KW-1185">Reference proteome</keyword>
<evidence type="ECO:0000313" key="3">
    <source>
        <dbReference type="Proteomes" id="UP001209570"/>
    </source>
</evidence>
<accession>A0AAD5LRP3</accession>
<dbReference type="EMBL" id="JAKCXM010000978">
    <property type="protein sequence ID" value="KAJ0391540.1"/>
    <property type="molecule type" value="Genomic_DNA"/>
</dbReference>
<feature type="region of interest" description="Disordered" evidence="1">
    <location>
        <begin position="227"/>
        <end position="249"/>
    </location>
</feature>
<protein>
    <submittedName>
        <fullName evidence="2">Uncharacterized protein</fullName>
    </submittedName>
</protein>
<organism evidence="2 3">
    <name type="scientific">Pythium insidiosum</name>
    <name type="common">Pythiosis disease agent</name>
    <dbReference type="NCBI Taxonomy" id="114742"/>
    <lineage>
        <taxon>Eukaryota</taxon>
        <taxon>Sar</taxon>
        <taxon>Stramenopiles</taxon>
        <taxon>Oomycota</taxon>
        <taxon>Peronosporomycetes</taxon>
        <taxon>Pythiales</taxon>
        <taxon>Pythiaceae</taxon>
        <taxon>Pythium</taxon>
    </lineage>
</organism>
<proteinExistence type="predicted"/>
<sequence>MILRRIDSLLKRRIVDEKNQSKLLVTWTGPFVVTPALKNALTVKNLVTGEESKLHSSRLKFYADDQLNPFCAGREAGLSSDMTSCAFADALDASTGRLQLRSCLVTEGCSLTIGGACLAASNDSNTSLSAHGSHPVSSRRWPLVHAAERTSIRALAVSYCTLDDPICLLCRSMFKDHARRVERSPYQNRNARSNGGLLCRGRQSCLWLEACEAEWALKKQASSSPVHYKPSWKERSSGTASGHIRRHPASHPRVAPTWWLPESCEYLGRQQNTKGCRPRRPCIDCLL</sequence>
<evidence type="ECO:0000256" key="1">
    <source>
        <dbReference type="SAM" id="MobiDB-lite"/>
    </source>
</evidence>
<comment type="caution">
    <text evidence="2">The sequence shown here is derived from an EMBL/GenBank/DDBJ whole genome shotgun (WGS) entry which is preliminary data.</text>
</comment>
<dbReference type="Proteomes" id="UP001209570">
    <property type="component" value="Unassembled WGS sequence"/>
</dbReference>
<gene>
    <name evidence="2" type="ORF">P43SY_012140</name>
</gene>
<dbReference type="AlphaFoldDB" id="A0AAD5LRP3"/>
<reference evidence="2" key="1">
    <citation type="submission" date="2021-12" db="EMBL/GenBank/DDBJ databases">
        <title>Prjna785345.</title>
        <authorList>
            <person name="Rujirawat T."/>
            <person name="Krajaejun T."/>
        </authorList>
    </citation>
    <scope>NUCLEOTIDE SEQUENCE</scope>
    <source>
        <strain evidence="2">Pi057C3</strain>
    </source>
</reference>
<name>A0AAD5LRP3_PYTIN</name>
<evidence type="ECO:0000313" key="2">
    <source>
        <dbReference type="EMBL" id="KAJ0391540.1"/>
    </source>
</evidence>